<reference evidence="2 3" key="1">
    <citation type="submission" date="2024-06" db="EMBL/GenBank/DDBJ databases">
        <title>Genomic Encyclopedia of Type Strains, Phase IV (KMG-IV): sequencing the most valuable type-strain genomes for metagenomic binning, comparative biology and taxonomic classification.</title>
        <authorList>
            <person name="Goeker M."/>
        </authorList>
    </citation>
    <scope>NUCLEOTIDE SEQUENCE [LARGE SCALE GENOMIC DNA]</scope>
    <source>
        <strain evidence="2 3">DSM 28102</strain>
    </source>
</reference>
<evidence type="ECO:0008006" key="4">
    <source>
        <dbReference type="Google" id="ProtNLM"/>
    </source>
</evidence>
<accession>A0ABV2ICU9</accession>
<dbReference type="RefSeq" id="WP_354434622.1">
    <property type="nucleotide sequence ID" value="NZ_JBEPLY010000009.1"/>
</dbReference>
<dbReference type="InterPro" id="IPR037359">
    <property type="entry name" value="NST/OST"/>
</dbReference>
<dbReference type="InterPro" id="IPR027417">
    <property type="entry name" value="P-loop_NTPase"/>
</dbReference>
<dbReference type="SUPFAM" id="SSF52540">
    <property type="entry name" value="P-loop containing nucleoside triphosphate hydrolases"/>
    <property type="match status" value="1"/>
</dbReference>
<evidence type="ECO:0000313" key="2">
    <source>
        <dbReference type="EMBL" id="MET3600739.1"/>
    </source>
</evidence>
<dbReference type="Pfam" id="PF13469">
    <property type="entry name" value="Sulfotransfer_3"/>
    <property type="match status" value="1"/>
</dbReference>
<dbReference type="EMBL" id="JBEPLY010000009">
    <property type="protein sequence ID" value="MET3600739.1"/>
    <property type="molecule type" value="Genomic_DNA"/>
</dbReference>
<dbReference type="PANTHER" id="PTHR10605">
    <property type="entry name" value="HEPARAN SULFATE SULFOTRANSFERASE"/>
    <property type="match status" value="1"/>
</dbReference>
<keyword evidence="3" id="KW-1185">Reference proteome</keyword>
<evidence type="ECO:0000313" key="3">
    <source>
        <dbReference type="Proteomes" id="UP001549164"/>
    </source>
</evidence>
<dbReference type="PANTHER" id="PTHR10605:SF56">
    <property type="entry name" value="BIFUNCTIONAL HEPARAN SULFATE N-DEACETYLASE_N-SULFOTRANSFERASE"/>
    <property type="match status" value="1"/>
</dbReference>
<proteinExistence type="predicted"/>
<comment type="caution">
    <text evidence="2">The sequence shown here is derived from an EMBL/GenBank/DDBJ whole genome shotgun (WGS) entry which is preliminary data.</text>
</comment>
<sequence length="307" mass="34565">MTHAHTQFAPDFFVVGAAKAGTTAIYHWLAGHPDVFLPAVKEPGFFAYAGRSAIPDKGPYDPTYCNQIITDGPSYAALFDTAAGRLTGDVSPVYLIDRNAAARIAAVRPDARIIILLRDPVERAFSQFMHHMRDSLETCSTFEEALEAEEERLRDGWSWGHGYATHGFYAAQIERYLAFFPENQILFLDYRDLQNAPEQCWHQLCGHLALEHQPLFRNERVNTTTDLTQVSARPGLARRLKQPGAFQSLLKRAVPPGVRSRIRPYLEGRGRPVPVLSDQTRHALTRRFAPERSRIENLSGLSLSHWG</sequence>
<dbReference type="Proteomes" id="UP001549164">
    <property type="component" value="Unassembled WGS sequence"/>
</dbReference>
<evidence type="ECO:0000256" key="1">
    <source>
        <dbReference type="ARBA" id="ARBA00022679"/>
    </source>
</evidence>
<protein>
    <recommendedName>
        <fullName evidence="4">Sulfotransferase</fullName>
    </recommendedName>
</protein>
<keyword evidence="1" id="KW-0808">Transferase</keyword>
<gene>
    <name evidence="2" type="ORF">ABID12_002690</name>
</gene>
<dbReference type="Gene3D" id="3.40.50.300">
    <property type="entry name" value="P-loop containing nucleotide triphosphate hydrolases"/>
    <property type="match status" value="1"/>
</dbReference>
<organism evidence="2 3">
    <name type="scientific">Martelella mangrovi</name>
    <dbReference type="NCBI Taxonomy" id="1397477"/>
    <lineage>
        <taxon>Bacteria</taxon>
        <taxon>Pseudomonadati</taxon>
        <taxon>Pseudomonadota</taxon>
        <taxon>Alphaproteobacteria</taxon>
        <taxon>Hyphomicrobiales</taxon>
        <taxon>Aurantimonadaceae</taxon>
        <taxon>Martelella</taxon>
    </lineage>
</organism>
<name>A0ABV2ICU9_9HYPH</name>